<dbReference type="InterPro" id="IPR002110">
    <property type="entry name" value="Ankyrin_rpt"/>
</dbReference>
<dbReference type="InterPro" id="IPR042469">
    <property type="entry name" value="HECTD3"/>
</dbReference>
<dbReference type="PROSITE" id="PS50088">
    <property type="entry name" value="ANK_REPEAT"/>
    <property type="match status" value="1"/>
</dbReference>
<dbReference type="Proteomes" id="UP001311799">
    <property type="component" value="Unassembled WGS sequence"/>
</dbReference>
<evidence type="ECO:0000256" key="4">
    <source>
        <dbReference type="SAM" id="MobiDB-lite"/>
    </source>
</evidence>
<proteinExistence type="predicted"/>
<dbReference type="PROSITE" id="PS50297">
    <property type="entry name" value="ANK_REP_REGION"/>
    <property type="match status" value="1"/>
</dbReference>
<dbReference type="SMART" id="SM00119">
    <property type="entry name" value="HECTc"/>
    <property type="match status" value="1"/>
</dbReference>
<dbReference type="Pfam" id="PF00023">
    <property type="entry name" value="Ank"/>
    <property type="match status" value="1"/>
</dbReference>
<dbReference type="EMBL" id="JAWDEY010000012">
    <property type="protein sequence ID" value="KAK6589551.1"/>
    <property type="molecule type" value="Genomic_DNA"/>
</dbReference>
<feature type="domain" description="HECT" evidence="5">
    <location>
        <begin position="5824"/>
        <end position="5864"/>
    </location>
</feature>
<dbReference type="Gene3D" id="3.30.2410.10">
    <property type="entry name" value="Hect, E3 ligase catalytic domain"/>
    <property type="match status" value="1"/>
</dbReference>
<dbReference type="SUPFAM" id="SSF56204">
    <property type="entry name" value="Hect, E3 ligase catalytic domain"/>
    <property type="match status" value="1"/>
</dbReference>
<sequence length="6443" mass="748743">MNKNQNVNIIFNLDTNENERIKTKQMVLNRYYYPIKILSELGELGVSPLRMSENYILNSVEQVIKVDDILVKKNFVSILINCSIKRERVLDNNEYVNNTSNIVNINKLLKMDPLDNNEYYSSELLRESLFEYFKKMVGSEDNIIKVLSDQMNQYLKLSNAKNIDELINVRRISEILSQEGSTNFELKDYFINDFSNISSKNKILDSKIINFPFILLRLRESIINQTLNNLTDSIEEFKIISKGDNLIKTSNSLFNDNDKKLFYDQKSQNNNLLELKNEILSTNDNNYELKILMEFIVNYIESRDEVFKTLKGNYDLFEYKYRSMVKYLSKDCFNTEQGNLIIELSLRTLIKTHDISLLLFLIHELVQLKEYIDKDTTIKINGYIWNKMQLLGLKSDCYLYTLQEKVDNINDKNQDKDYCSNNNSDISLSFKKSNYEIYNIPLFKYVYIGGIPIYGCSIIQFSLVSDSRIFNNVIQEDNVRTRIEVLLANNDDNLSENIQINSKSIAKFDTRIKGGSNFKIPYSIFTLELLDNVIYIYINPNFCHRKTSKKELSVKKVLENYYSGDYIVEFVCYTEIVECKTYKTCLSIYINGEFVYKYYFNKELYDMFTLYQKLSVNFQITMTDGVYLKVNDECNYSNNLIKDTLVKNDIIDNIDSIKNHGQNDSIDINYDSSKYNVRVSVDELLLFLSGIWRRVIVKKFCNTLVNINNHLSINETNNMNILCLIHKILSNLISKNTNDLIGINDVTLLINLALIFKYIFSDNNNIVTELISNSNSNSNSNNNNILITIDDCFQLILKLMNIKFRNGYTSYEWLVKTTGINILSQMNSLLLTYIFYTTKIDNIVEFIKIIINVDSNVTNEIVELFKHFITNNIFNLIVTRLLKNRDFNMNNENIAEYKINSYYFILLSDMLTININGNNEPDIDNTERNIGEKTDLDFKDDKSLNSVEIFNYLTENLRKQINSEKKKYYYPFWIYKEYDIFKQKNSLDSSCHIICDGFPLYYFNFNKRIILNILLNIFVINGMTISQHNVLFYLLDNFDRQVFNEINKYQYNKRFGSKYVECDSLYSRNFSDKLNNFGRMRRHSSSMYIVESDKVKKKQLDEYNEAGNNYNDNNNINNYDSDNNVVRDNLDSKLGDYFELNKNIIFWRDAMYEIFRILIIYSENCFESNHFLYENDSSYQISKTNDEQGYNKIKTITDKIYKVTSGIYTKSNIIWFGYFLKYGVTESLGNFVSFTMSSLEFFKKEIKFNYNIDICKQKLARIEKMTKFLLQKIVISLNIKIMKDIMVFNKKFSCFSREIMDSDILNYKIFNDNLHPIIETHILFNWLKSQLLMWSYVDISKIFKEYLLFSVGENGLIVLNDIHPIIYTDIIENKLKYENINHYKIIHDNLKNGGEDWIDTLISMVNDEALFSETDNNSNGNIEFIEKIINSDLDTINSLGKYWRNFHPKYKNVQLAIYSVVLHLFGIKNLNDFNDKKKYVLDLSLDISIRSCSQILSNIQTQMSNTNNDEIDLQEQIKNKELFIDSTIKRCRWIIDNIPFNLFNDFYNNCINFGSNSIDDNHNINKGGNLNKLIDENKKNRRATDTNITFNNNLRSNSHINMIKQLLNIRRKSSQYNNIDNSSISINSVSSSSSNQAENRNYSDPSLLTTLPQNILNNEKVIGNNIEKRQIDINDALNVYINFILNGPQNINDYNKLIKSELFTILLRIMTVESVRIITNFNTDYKISLQSYLRYEGWIYIRMLHLFIINEFNIKQLTETESIINSLEKKDYGTNNLLSKNKNAKGYSEIKIKPHFSLNIKNLSAIITNLRKWLVSIDHKNIDDNDEFWFDSSLRTLLLYSIFKDKEETFILEQLSKYIFPFANKDNEIVISDNYYLHHEDKFNINDSITGIIIVDIVTENEINIVNYLKEQGYYLEQIIGNKSAVQNIEDYKIYLFVQRLSNLPLYSIPVLSGSKIFKTYYNIKLNKLDNVFILNPNNCENIDSKCFSSESILYSECSSDSLLKYGDDNSFIYSNVYTKLYKKKTEITRQLIVEGENEVYSLECIIPLNPRKGSLNSEVMVEEMENALMEVLDFDDLGAINLKTNIYDEIDQFNFVCLYSQKINVKNTYTKTILSKMNNDTNIKLNSKKKNVLDHCIKKKTDYIQKHIRKTKLPFILNSNKSSISSSLSSSSSIVFKKMNPEVINNSYIIRLRKRGWIMFKSYMLSILVSTNNDFYIKEITLNYVFNLLSLISKRIKTLDDKSNSIDIENNIDELIFCVEDTINILVYAVQLTCYSTKLKNINEKVISNSLLVKINRNDSNTKSDDNNILYKTTKEISYLILAKFLKFHDGEKHLLKDLWTKNSSIEAKLSLLLTECIRQCTLTELITLNYCDNNHENVNFEKKSSNILLNDFPRSENNRKTKNNTLSISLPDLHIFPNEFLRMISSELIYFTQEQNKNSQPNSDQIEDKNSKSEGKSNIINDNNTRLRSEHQNVNNNINGDISPAFRNHPHSSIFIGALQTDNFNVNIDERVVHCDLATLGGGIVVCRAPLTFRGLQSTGLSIPPNILSFRVLGLARFGITVAPSNVLTMPLEEVFQRNDVVGLKPQVQLGMDNRDLNNDIYQLPENMFALEISYIEGTVIDIRYGVTTNSTGSILRSEIFIGGESIGSVLEVQFNELAQISEETRLAVIFVVLDPLTILYEGLPFSTRYRRRSSTWFETIQGVITENNLGIQTENSSSTNKNIDIDKELEKINLKQKYNTDYIEYIQNIKLFQEILISNHKIVNDIKDTIIESIYNCFSGISNEYSTYLYDYYKINEKSIDIVCNNSVIDIGIDVIDSLLEKTLLLCSICTIFGIDINPLEDTNEVLNINKNVSNNILNYDNSNSGRTTRTKNDRELLLRRRCSNIVHGDLPWLSSSVDSGVLCYTCLYGLNINQLELLLRGYLKLFKVEFINKLYFLLGIENIKINYGQDDNHIAKYQRQLLESISVLISRSSLVISLVTRVILEFYPNYNSKCLFNSELNDTLYDLFCLMSNFSLYSCEDNSGNINNQIFDIYSQYCDFKDKNVKDSMEEEDKKNLINIISSIGVECKKKNIISKNTECNSNNSIDIDIDNNSEDVNNFDIPLIELKTILLPDDCNTLWKWLSEQDFILNTDTDHCLGSIKHLDNSIYGKLSMNQRIFNLEGSNPVTAKTLVLKSNGTTAIWSIKISAIDIICNICGIIPDRIINNLFLNKSDIKLFSNKFFQLLRIMRICTYFIIRGREDFVFPAAHQIIEDNNHLSPSPDYWLMYRRSLCNDVNAHSDIVIKKSTEYILNKMDYESVLIDKLYSWQRIIYICISKLLYEESDNNLNENLRSIILNHLKTEIIFHLVGSIIQIYSIRKIESFKNNNSSKQLKYSSLSPSVYVAHWLMDQFIRHPLCPSLIRRSIVNNLTWNSLFSLITNGVHIPTKLAIDSCRMTYWITTLSNNNNCNKPDQIQGILDSICYCVSCILSLYESKVSFENDNSLVNINNLPVFRELILGKVPITQLGWDHFTSAEDYKPINRQKINTTLVCHFMACSARCILDSSDEYTILPLPHILSFFNKYLSFISISNHLMLSTSDTIIHSNGEHNISNNICNNTENNIRPNTLFPWKYIQNTLNYINTRNVIIKQENDVFTKEYYSLLRINYGNNIDSDILDRYKRNNINNNIYHNQLNKFIKKNSGFIGFKIEPVKLEYFMNDKSKGSAINKLPRIIYSVSEISGAISEFGGYEFGLVSYKICEIIKSTLNNTDKIIVNNDNFKFNVLENNLNDLSSKKQKNISYDIYGYNIYNIRLDKLLYVNGLHTSNVNIKINFSKHLNSFNKNPIKHMFIGGIVFNEVLNEDQISEFYNYWIQNELIHKLKLKKNTENIENCCNENTRTNIYANYGYLGTVIYSFYDDRCLTFGDENIKNSLTRIRATKETIIKERFNSSKIDMNIIFQNRLLTFEIDNTPFSITGLTPNSKFMLPIICINVSNEIIQDSSTLECNIIVKNSLNNIFIPYNQIVSKVDYLPIIQNSIDNINKLKNKNYDYVKWIPNELKHNFNYYDYNSNSSNDYLLIKVKERNKLVCSLAGNHTSIIDKFERSCNNIKNEDNIDDNNNSNNYKHSNNDQNKSVVSVLGYLYPCIPSGISLCSSNNTRKELYSNSLFNNWNNCILPNNSSWFIINKKESGEIEQIYSYGNGKFKRKILTSFENDIDLNSSKIKKNNKSGEIANDFEDEDYYLDESDVTESPPRTRLFKNLTPGKSFSVTFNITESNNFNNNNNESNSTVYGVGIDWLDGLFRYIWLSDGRLLVSLIPPLPYEISKLNKEYKIPVNKEIIIYNDDFCSNNEEYVKIEKYTVNDEITLEFQPNIPAILFFKNGDYCFSFNFTEFYKNIGNYYTNDITKLFDENYEFNNNYHNHNTVMLNSDLEYDNYSLTEKQIWILRTLVVMAILENDSYILDKLIMKYKKYLIDSKKGEFLFKVLISDDLYNNILNCIPKSVLNTKSSLRSLLNNIYDYVKFPNTRDYCLFNRQTMYNSNNNNNNCTNNICNIINENEESLVEIYEEFNLNWDLLDKIFTINIKDEVDKIQNSVKTFCEKRSLRIVKHETPFWLACWIGCEDIVRCLLKYLDINNTGANLENLNNSNNNKICEIKESESVKLVTSIYIGCHYISENHNNGLHSYNVQIDNELLMENDIKHESFLQTGIMGSVISGNTRMVYLLSCIYDSDINIQDKQGNTCYHFAIAYGNLSIIQLLTYKGINPYIINKKKQFAGSIYRNMYKNYVEKDKKYSFNIDPEINKKYSINIENIVDNKKSVNNTDFELAIVDDYDINLNEFDNTTDNYTNEWFMTPKPPKIGFHTNRSEIVEFTQQYEKIYCFSVYNKDNININTNESYNISSPSINLNINNKSNLLPPYQYPWPGLLSDCQIISVIDHSINKNRAFEVDNINSNTEEGSELYINIKSLNIGGIYNNSNVYVGNQNTISTQAQQNNNCNNILMKLYDKKKLNIHIIQYLFYRWLRSIRPFGTNRSSGSTISLLSSNINRIPDTGRPVDDIAFNMNSTNYHQNNAAENNSNNITESQQGNNNVIHHQFLHRISGRRDNNLRQNDEDNSNNNLANNSLAATTGLNHSGINLDRNSAIRSANYYFSSSSPTLSSTLPCSYSYASPDKILIKQEVVDEIYNGLSQVDNIKQILEIIHVTYKYVNQIVLLKSSISITANHRISEIVFPKNAGLLTGSSSISGGISNSVKNNDTINDDKSCLESSNDVSHEFNLQELMIRSCWELLEMEESIDDKQGYYPYWTSENERYIWIHNIRKLLSLISNDYNNLDYISCNSWIEWIPNLDLFDKSIFNKYKKILIKRNNKNCNDSELLTPKLNYEFMLKPIISVDMEILQKMHLYCQNNIDQNLVKLMNIELTVYNICKVLVYELLNQMSFCDKKEYENDIDKYKINNFDIRNKTLMILGIKNTDISKLLPKNTSSIWNKTKISPSDSVDMVRFISNSVKNLLVSVILKHNFDKENELNLLGIDFNLNKKPSNSSSITDNLLDCSNKYEIFENIKSTIDVNNIYYEDSEFPFKIIEMLLNKTLPIYTTSIDVFTKIQINNSQNQSLNKMKLKIQALCWYIDIIQQFVYGRILLLNKFNDLSKYTIPMISGVYNSPTLNYEQEDFLRISSSYYFVNNFYGDLFWKFSISGDTMTNIREYQDSLNHNRTGSGNNSDNILPVSTLLLQSSKLLGTWGGYHNIYSSPRYFIHIGPYDLPIPISSYLLLKPFYKLSLINTLWNDIIKRLIDYKKRDNNGNSTANNGLTVHLNRNLAVNGNDPLKYSLLSQSTRQILHMLPEKLRITERPFLIVFRGEGSTDFGGPFQEFLSWISNEIMNKNNEVNDKEYQISNNMQYNGLFTLCANALHSIGHNQDTVTINSMYSNYKTIESIYICEDFLLFSNMDNLTKNNELTLLNKFKYDYYRKRLLFKCDDNIKKDSFDLKIAIPEFKNIVNKIPSLKCNHNYSNPNNILTTTMDCNINYYSRKNINIEGNKYNNNVNNIYKYTNDNNDNVDDCYQYENDNNYDCEEIENEYEMEVEEDYYCDNGGLVNTSSSSMSSLSSIPLEMENNETINNTNPTPILNSEINSQREHNIDDMGIIHKLDPWEWPIDKDMKEIISEMYECLGRLMGICVTTKSALNINLNPLIWKKFSGLPLSLKDLVDADCIAYEMLNSLKSIENENINKQRNIANSSSNISIVPEIEGLTFQIENMNGNIISLLNSDDSNNNNNEFYNCGSNIGVNLNNLHLFIQLAERCRMMDDSDTMINILKGFGTIIPLGRMRMLFNYQKIEYLICGESKIDLNVLKNHTVSPHPELKEQLFKVLETFNNEQLQKLLRFVSGRSRLPQVNNSGDWKFSINYDNPDTIQDNRLPIATTCGFRLSLPRYSSIEILRSRLLYAINNCVAIDLDAYVIHDN</sequence>
<evidence type="ECO:0000313" key="6">
    <source>
        <dbReference type="EMBL" id="KAK6589551.1"/>
    </source>
</evidence>
<keyword evidence="7" id="KW-1185">Reference proteome</keyword>
<dbReference type="GO" id="GO:0005737">
    <property type="term" value="C:cytoplasm"/>
    <property type="evidence" value="ECO:0007669"/>
    <property type="project" value="TreeGrafter"/>
</dbReference>
<evidence type="ECO:0000313" key="7">
    <source>
        <dbReference type="Proteomes" id="UP001311799"/>
    </source>
</evidence>
<dbReference type="Gene3D" id="3.90.1750.10">
    <property type="entry name" value="Hect, E3 ligase catalytic domains"/>
    <property type="match status" value="2"/>
</dbReference>
<reference evidence="6 7" key="1">
    <citation type="submission" date="2023-10" db="EMBL/GenBank/DDBJ databases">
        <title>Comparative genomics analysis reveals potential genetic determinants of host preference in Cryptosporidium xiaoi.</title>
        <authorList>
            <person name="Xiao L."/>
            <person name="Li J."/>
        </authorList>
    </citation>
    <scope>NUCLEOTIDE SEQUENCE [LARGE SCALE GENOMIC DNA]</scope>
    <source>
        <strain evidence="6 7">52996</strain>
    </source>
</reference>
<evidence type="ECO:0000259" key="5">
    <source>
        <dbReference type="PROSITE" id="PS50237"/>
    </source>
</evidence>
<name>A0AAV9XXY5_9CRYT</name>
<dbReference type="GO" id="GO:0004842">
    <property type="term" value="F:ubiquitin-protein transferase activity"/>
    <property type="evidence" value="ECO:0007669"/>
    <property type="project" value="InterPro"/>
</dbReference>
<feature type="repeat" description="ANK" evidence="2">
    <location>
        <begin position="4721"/>
        <end position="4753"/>
    </location>
</feature>
<dbReference type="InterPro" id="IPR035983">
    <property type="entry name" value="Hect_E3_ubiquitin_ligase"/>
</dbReference>
<keyword evidence="1 3" id="KW-0833">Ubl conjugation pathway</keyword>
<dbReference type="Gene3D" id="1.25.40.20">
    <property type="entry name" value="Ankyrin repeat-containing domain"/>
    <property type="match status" value="1"/>
</dbReference>
<accession>A0AAV9XXY5</accession>
<gene>
    <name evidence="6" type="ORF">RS030_203190</name>
</gene>
<dbReference type="SMART" id="SM00248">
    <property type="entry name" value="ANK"/>
    <property type="match status" value="2"/>
</dbReference>
<protein>
    <submittedName>
        <fullName evidence="6">Ubiquitin ligase with a HECT domain at the C-terminus</fullName>
    </submittedName>
</protein>
<feature type="region of interest" description="Disordered" evidence="4">
    <location>
        <begin position="2437"/>
        <end position="2471"/>
    </location>
</feature>
<feature type="compositionally biased region" description="Low complexity" evidence="4">
    <location>
        <begin position="5098"/>
        <end position="5107"/>
    </location>
</feature>
<keyword evidence="6" id="KW-0436">Ligase</keyword>
<organism evidence="6 7">
    <name type="scientific">Cryptosporidium xiaoi</name>
    <dbReference type="NCBI Taxonomy" id="659607"/>
    <lineage>
        <taxon>Eukaryota</taxon>
        <taxon>Sar</taxon>
        <taxon>Alveolata</taxon>
        <taxon>Apicomplexa</taxon>
        <taxon>Conoidasida</taxon>
        <taxon>Coccidia</taxon>
        <taxon>Eucoccidiorida</taxon>
        <taxon>Eimeriorina</taxon>
        <taxon>Cryptosporidiidae</taxon>
        <taxon>Cryptosporidium</taxon>
    </lineage>
</organism>
<feature type="compositionally biased region" description="Polar residues" evidence="4">
    <location>
        <begin position="2437"/>
        <end position="2446"/>
    </location>
</feature>
<dbReference type="SUPFAM" id="SSF48403">
    <property type="entry name" value="Ankyrin repeat"/>
    <property type="match status" value="1"/>
</dbReference>
<feature type="region of interest" description="Disordered" evidence="4">
    <location>
        <begin position="5088"/>
        <end position="5107"/>
    </location>
</feature>
<feature type="compositionally biased region" description="Basic and acidic residues" evidence="4">
    <location>
        <begin position="2448"/>
        <end position="2457"/>
    </location>
</feature>
<keyword evidence="2" id="KW-0040">ANK repeat</keyword>
<comment type="caution">
    <text evidence="6">The sequence shown here is derived from an EMBL/GenBank/DDBJ whole genome shotgun (WGS) entry which is preliminary data.</text>
</comment>
<dbReference type="InterPro" id="IPR036770">
    <property type="entry name" value="Ankyrin_rpt-contain_sf"/>
</dbReference>
<evidence type="ECO:0000256" key="3">
    <source>
        <dbReference type="PROSITE-ProRule" id="PRU00104"/>
    </source>
</evidence>
<dbReference type="PROSITE" id="PS50237">
    <property type="entry name" value="HECT"/>
    <property type="match status" value="2"/>
</dbReference>
<dbReference type="InterPro" id="IPR000569">
    <property type="entry name" value="HECT_dom"/>
</dbReference>
<dbReference type="PANTHER" id="PTHR46654">
    <property type="entry name" value="E3 UBIQUITIN-PROTEIN LIGASE HECTD3"/>
    <property type="match status" value="1"/>
</dbReference>
<dbReference type="PANTHER" id="PTHR46654:SF1">
    <property type="entry name" value="E3 UBIQUITIN-PROTEIN LIGASE HECTD3"/>
    <property type="match status" value="1"/>
</dbReference>
<dbReference type="Pfam" id="PF00632">
    <property type="entry name" value="HECT"/>
    <property type="match status" value="1"/>
</dbReference>
<feature type="domain" description="HECT" evidence="5">
    <location>
        <begin position="6147"/>
        <end position="6436"/>
    </location>
</feature>
<comment type="caution">
    <text evidence="3">Lacks conserved residue(s) required for the propagation of feature annotation.</text>
</comment>
<dbReference type="GO" id="GO:0016874">
    <property type="term" value="F:ligase activity"/>
    <property type="evidence" value="ECO:0007669"/>
    <property type="project" value="UniProtKB-KW"/>
</dbReference>
<evidence type="ECO:0000256" key="1">
    <source>
        <dbReference type="ARBA" id="ARBA00022786"/>
    </source>
</evidence>
<feature type="active site" description="Glycyl thioester intermediate" evidence="3">
    <location>
        <position position="6404"/>
    </location>
</feature>
<evidence type="ECO:0000256" key="2">
    <source>
        <dbReference type="PROSITE-ProRule" id="PRU00023"/>
    </source>
</evidence>